<accession>A0AA35KSM4</accession>
<dbReference type="EMBL" id="OX395133">
    <property type="protein sequence ID" value="CAI5782478.1"/>
    <property type="molecule type" value="Genomic_DNA"/>
</dbReference>
<name>A0AA35KSM4_9SAUR</name>
<feature type="region of interest" description="Disordered" evidence="1">
    <location>
        <begin position="52"/>
        <end position="95"/>
    </location>
</feature>
<proteinExistence type="predicted"/>
<keyword evidence="2" id="KW-1133">Transmembrane helix</keyword>
<dbReference type="AlphaFoldDB" id="A0AA35KSM4"/>
<evidence type="ECO:0000256" key="1">
    <source>
        <dbReference type="SAM" id="MobiDB-lite"/>
    </source>
</evidence>
<keyword evidence="4" id="KW-1185">Reference proteome</keyword>
<gene>
    <name evidence="3" type="ORF">PODLI_1B033032</name>
</gene>
<sequence length="127" mass="13449">MPPQKNKKRGKVPFLGFWTIAANFFARSPGGGGGQGGGAASPQLRLALAESGVNHPEQAAGRGWWRKRPGLSPWRNPGEEGAGPGRKGAGSRRGKAMATAARCTFPLLFFLPTRLTGCAVFYLLTRA</sequence>
<evidence type="ECO:0000256" key="2">
    <source>
        <dbReference type="SAM" id="Phobius"/>
    </source>
</evidence>
<protein>
    <submittedName>
        <fullName evidence="3">Uncharacterized protein</fullName>
    </submittedName>
</protein>
<organism evidence="3 4">
    <name type="scientific">Podarcis lilfordi</name>
    <name type="common">Lilford's wall lizard</name>
    <dbReference type="NCBI Taxonomy" id="74358"/>
    <lineage>
        <taxon>Eukaryota</taxon>
        <taxon>Metazoa</taxon>
        <taxon>Chordata</taxon>
        <taxon>Craniata</taxon>
        <taxon>Vertebrata</taxon>
        <taxon>Euteleostomi</taxon>
        <taxon>Lepidosauria</taxon>
        <taxon>Squamata</taxon>
        <taxon>Bifurcata</taxon>
        <taxon>Unidentata</taxon>
        <taxon>Episquamata</taxon>
        <taxon>Laterata</taxon>
        <taxon>Lacertibaenia</taxon>
        <taxon>Lacertidae</taxon>
        <taxon>Podarcis</taxon>
    </lineage>
</organism>
<evidence type="ECO:0000313" key="4">
    <source>
        <dbReference type="Proteomes" id="UP001178461"/>
    </source>
</evidence>
<evidence type="ECO:0000313" key="3">
    <source>
        <dbReference type="EMBL" id="CAI5782478.1"/>
    </source>
</evidence>
<feature type="transmembrane region" description="Helical" evidence="2">
    <location>
        <begin position="103"/>
        <end position="124"/>
    </location>
</feature>
<keyword evidence="2" id="KW-0812">Transmembrane</keyword>
<keyword evidence="2" id="KW-0472">Membrane</keyword>
<reference evidence="3" key="1">
    <citation type="submission" date="2022-12" db="EMBL/GenBank/DDBJ databases">
        <authorList>
            <person name="Alioto T."/>
            <person name="Alioto T."/>
            <person name="Gomez Garrido J."/>
        </authorList>
    </citation>
    <scope>NUCLEOTIDE SEQUENCE</scope>
</reference>
<dbReference type="Proteomes" id="UP001178461">
    <property type="component" value="Chromosome 8"/>
</dbReference>